<accession>A0A1H3SC35</accession>
<dbReference type="InterPro" id="IPR052513">
    <property type="entry name" value="Thioester_dehydratase-like"/>
</dbReference>
<dbReference type="AlphaFoldDB" id="A0A1H3SC35"/>
<dbReference type="SUPFAM" id="SSF50249">
    <property type="entry name" value="Nucleic acid-binding proteins"/>
    <property type="match status" value="1"/>
</dbReference>
<dbReference type="InterPro" id="IPR022002">
    <property type="entry name" value="ChsH2_Znr"/>
</dbReference>
<evidence type="ECO:0000259" key="2">
    <source>
        <dbReference type="Pfam" id="PF12172"/>
    </source>
</evidence>
<feature type="domain" description="ChsH2 rubredoxin-like zinc ribbon" evidence="2">
    <location>
        <begin position="14"/>
        <end position="49"/>
    </location>
</feature>
<reference evidence="4" key="1">
    <citation type="submission" date="2016-10" db="EMBL/GenBank/DDBJ databases">
        <authorList>
            <person name="Varghese N."/>
            <person name="Submissions S."/>
        </authorList>
    </citation>
    <scope>NUCLEOTIDE SEQUENCE [LARGE SCALE GENOMIC DNA]</scope>
    <source>
        <strain evidence="4">CGMCC 4.3530</strain>
    </source>
</reference>
<proteinExistence type="predicted"/>
<feature type="domain" description="ChsH2 C-terminal OB-fold" evidence="1">
    <location>
        <begin position="51"/>
        <end position="127"/>
    </location>
</feature>
<dbReference type="OrthoDB" id="4334176at2"/>
<dbReference type="PANTHER" id="PTHR34075">
    <property type="entry name" value="BLR3430 PROTEIN"/>
    <property type="match status" value="1"/>
</dbReference>
<dbReference type="EMBL" id="FNOK01000062">
    <property type="protein sequence ID" value="SDZ35576.1"/>
    <property type="molecule type" value="Genomic_DNA"/>
</dbReference>
<organism evidence="3 4">
    <name type="scientific">Saccharopolyspora shandongensis</name>
    <dbReference type="NCBI Taxonomy" id="418495"/>
    <lineage>
        <taxon>Bacteria</taxon>
        <taxon>Bacillati</taxon>
        <taxon>Actinomycetota</taxon>
        <taxon>Actinomycetes</taxon>
        <taxon>Pseudonocardiales</taxon>
        <taxon>Pseudonocardiaceae</taxon>
        <taxon>Saccharopolyspora</taxon>
    </lineage>
</organism>
<dbReference type="PANTHER" id="PTHR34075:SF5">
    <property type="entry name" value="BLR3430 PROTEIN"/>
    <property type="match status" value="1"/>
</dbReference>
<dbReference type="STRING" id="418495.SAMN05216215_106248"/>
<protein>
    <recommendedName>
        <fullName evidence="5">DUF35 domain-containing protein</fullName>
    </recommendedName>
</protein>
<dbReference type="Pfam" id="PF12172">
    <property type="entry name" value="zf-ChsH2"/>
    <property type="match status" value="1"/>
</dbReference>
<dbReference type="InterPro" id="IPR002878">
    <property type="entry name" value="ChsH2_C"/>
</dbReference>
<dbReference type="Proteomes" id="UP000199529">
    <property type="component" value="Unassembled WGS sequence"/>
</dbReference>
<evidence type="ECO:0000313" key="4">
    <source>
        <dbReference type="Proteomes" id="UP000199529"/>
    </source>
</evidence>
<evidence type="ECO:0008006" key="5">
    <source>
        <dbReference type="Google" id="ProtNLM"/>
    </source>
</evidence>
<evidence type="ECO:0000313" key="3">
    <source>
        <dbReference type="EMBL" id="SDZ35576.1"/>
    </source>
</evidence>
<keyword evidence="4" id="KW-1185">Reference proteome</keyword>
<sequence>MVQIIPDAETRPFWDGIAAGELRIQRCADCEAAVFYPRSVCPGCFGDRLDWFTASGRGTVYSWTVAHKAFGEFADQAPFTVALVDLDEGPRMLTRIVGPQFQLKLGAHEPGTDAGRVRIGDRVELVITRLGADGPELPCFRVVAR</sequence>
<dbReference type="RefSeq" id="WP_093276432.1">
    <property type="nucleotide sequence ID" value="NZ_FNOK01000062.1"/>
</dbReference>
<dbReference type="Gene3D" id="6.10.30.10">
    <property type="match status" value="1"/>
</dbReference>
<gene>
    <name evidence="3" type="ORF">SAMN05216215_106248</name>
</gene>
<dbReference type="InterPro" id="IPR012340">
    <property type="entry name" value="NA-bd_OB-fold"/>
</dbReference>
<dbReference type="Pfam" id="PF01796">
    <property type="entry name" value="OB_ChsH2_C"/>
    <property type="match status" value="1"/>
</dbReference>
<name>A0A1H3SC35_9PSEU</name>
<evidence type="ECO:0000259" key="1">
    <source>
        <dbReference type="Pfam" id="PF01796"/>
    </source>
</evidence>